<accession>A0A543DRZ0</accession>
<evidence type="ECO:0000256" key="1">
    <source>
        <dbReference type="ARBA" id="ARBA00023015"/>
    </source>
</evidence>
<dbReference type="GO" id="GO:0003700">
    <property type="term" value="F:DNA-binding transcription factor activity"/>
    <property type="evidence" value="ECO:0007669"/>
    <property type="project" value="TreeGrafter"/>
</dbReference>
<keyword evidence="3" id="KW-0804">Transcription</keyword>
<dbReference type="CDD" id="cd06267">
    <property type="entry name" value="PBP1_LacI_sugar_binding-like"/>
    <property type="match status" value="1"/>
</dbReference>
<protein>
    <submittedName>
        <fullName evidence="6">LacI family transcriptional regulator</fullName>
    </submittedName>
</protein>
<dbReference type="PROSITE" id="PS50932">
    <property type="entry name" value="HTH_LACI_2"/>
    <property type="match status" value="1"/>
</dbReference>
<dbReference type="InterPro" id="IPR010982">
    <property type="entry name" value="Lambda_DNA-bd_dom_sf"/>
</dbReference>
<dbReference type="Gene3D" id="1.10.260.40">
    <property type="entry name" value="lambda repressor-like DNA-binding domains"/>
    <property type="match status" value="1"/>
</dbReference>
<reference evidence="6 7" key="1">
    <citation type="submission" date="2019-06" db="EMBL/GenBank/DDBJ databases">
        <title>Sequencing the genomes of 1000 actinobacteria strains.</title>
        <authorList>
            <person name="Klenk H.-P."/>
        </authorList>
    </citation>
    <scope>NUCLEOTIDE SEQUENCE [LARGE SCALE GENOMIC DNA]</scope>
    <source>
        <strain evidence="6 7">DSM 45301</strain>
    </source>
</reference>
<keyword evidence="7" id="KW-1185">Reference proteome</keyword>
<keyword evidence="1" id="KW-0805">Transcription regulation</keyword>
<comment type="caution">
    <text evidence="6">The sequence shown here is derived from an EMBL/GenBank/DDBJ whole genome shotgun (WGS) entry which is preliminary data.</text>
</comment>
<dbReference type="InterPro" id="IPR046335">
    <property type="entry name" value="LacI/GalR-like_sensor"/>
</dbReference>
<evidence type="ECO:0000313" key="7">
    <source>
        <dbReference type="Proteomes" id="UP000315677"/>
    </source>
</evidence>
<keyword evidence="2" id="KW-0238">DNA-binding</keyword>
<sequence length="345" mass="36178">MAVTIHEVAKGADVSVSTVSRAFTMPEMVNAATRRKVLQVAEELGYQPNRAARGLVTGKTGNIGVVVPDVANPFFSAMLKGCTARAREVRHVVFLADAAEDPRVEAEVVGAMAKQVDGVVLCSPRMQSEHLERLVGTTPIVLINRDEAGLPAVLMDSADGARQALEHLAALGHRRVAHLTGPPASWAGEQRRDGVRAAAAAGDVETVELGPFPPTFQGGVQAADLALARGVTAVLAFNDLMAVGVLNRLAARGVSVPGDISVTGFDDIEMSAMTTEPLTTVRMPMEAAGRAAVDLLLDGLDAPEPRDGVPTHRWLGTQLIVRSTTAPPREGTTDGDTATRALVGR</sequence>
<dbReference type="SUPFAM" id="SSF47413">
    <property type="entry name" value="lambda repressor-like DNA-binding domains"/>
    <property type="match status" value="1"/>
</dbReference>
<dbReference type="PANTHER" id="PTHR30146:SF138">
    <property type="entry name" value="TRANSCRIPTIONAL REGULATORY PROTEIN"/>
    <property type="match status" value="1"/>
</dbReference>
<dbReference type="SUPFAM" id="SSF53822">
    <property type="entry name" value="Periplasmic binding protein-like I"/>
    <property type="match status" value="1"/>
</dbReference>
<dbReference type="CDD" id="cd01392">
    <property type="entry name" value="HTH_LacI"/>
    <property type="match status" value="1"/>
</dbReference>
<gene>
    <name evidence="6" type="ORF">FB558_4661</name>
</gene>
<dbReference type="GO" id="GO:0000976">
    <property type="term" value="F:transcription cis-regulatory region binding"/>
    <property type="evidence" value="ECO:0007669"/>
    <property type="project" value="TreeGrafter"/>
</dbReference>
<dbReference type="InterPro" id="IPR028082">
    <property type="entry name" value="Peripla_BP_I"/>
</dbReference>
<dbReference type="Pfam" id="PF13377">
    <property type="entry name" value="Peripla_BP_3"/>
    <property type="match status" value="1"/>
</dbReference>
<dbReference type="Pfam" id="PF00356">
    <property type="entry name" value="LacI"/>
    <property type="match status" value="1"/>
</dbReference>
<dbReference type="InterPro" id="IPR000843">
    <property type="entry name" value="HTH_LacI"/>
</dbReference>
<dbReference type="OrthoDB" id="3258243at2"/>
<evidence type="ECO:0000256" key="2">
    <source>
        <dbReference type="ARBA" id="ARBA00023125"/>
    </source>
</evidence>
<feature type="domain" description="HTH lacI-type" evidence="5">
    <location>
        <begin position="3"/>
        <end position="57"/>
    </location>
</feature>
<dbReference type="EMBL" id="VFPA01000002">
    <property type="protein sequence ID" value="TQM12083.1"/>
    <property type="molecule type" value="Genomic_DNA"/>
</dbReference>
<name>A0A543DRZ0_9PSEU</name>
<feature type="region of interest" description="Disordered" evidence="4">
    <location>
        <begin position="325"/>
        <end position="345"/>
    </location>
</feature>
<evidence type="ECO:0000259" key="5">
    <source>
        <dbReference type="PROSITE" id="PS50932"/>
    </source>
</evidence>
<dbReference type="SMART" id="SM00354">
    <property type="entry name" value="HTH_LACI"/>
    <property type="match status" value="1"/>
</dbReference>
<dbReference type="AlphaFoldDB" id="A0A543DRZ0"/>
<dbReference type="Gene3D" id="3.40.50.2300">
    <property type="match status" value="2"/>
</dbReference>
<proteinExistence type="predicted"/>
<organism evidence="6 7">
    <name type="scientific">Pseudonocardia kunmingensis</name>
    <dbReference type="NCBI Taxonomy" id="630975"/>
    <lineage>
        <taxon>Bacteria</taxon>
        <taxon>Bacillati</taxon>
        <taxon>Actinomycetota</taxon>
        <taxon>Actinomycetes</taxon>
        <taxon>Pseudonocardiales</taxon>
        <taxon>Pseudonocardiaceae</taxon>
        <taxon>Pseudonocardia</taxon>
    </lineage>
</organism>
<evidence type="ECO:0000256" key="4">
    <source>
        <dbReference type="SAM" id="MobiDB-lite"/>
    </source>
</evidence>
<dbReference type="PANTHER" id="PTHR30146">
    <property type="entry name" value="LACI-RELATED TRANSCRIPTIONAL REPRESSOR"/>
    <property type="match status" value="1"/>
</dbReference>
<evidence type="ECO:0000256" key="3">
    <source>
        <dbReference type="ARBA" id="ARBA00023163"/>
    </source>
</evidence>
<evidence type="ECO:0000313" key="6">
    <source>
        <dbReference type="EMBL" id="TQM12083.1"/>
    </source>
</evidence>
<dbReference type="Proteomes" id="UP000315677">
    <property type="component" value="Unassembled WGS sequence"/>
</dbReference>
<dbReference type="RefSeq" id="WP_142056468.1">
    <property type="nucleotide sequence ID" value="NZ_VFPA01000002.1"/>
</dbReference>